<feature type="transmembrane region" description="Helical" evidence="6">
    <location>
        <begin position="342"/>
        <end position="360"/>
    </location>
</feature>
<keyword evidence="6" id="KW-1133">Transmembrane helix</keyword>
<dbReference type="Pfam" id="PF00504">
    <property type="entry name" value="Chloroa_b-bind"/>
    <property type="match status" value="2"/>
</dbReference>
<sequence length="419" mass="43567">EQYTALRTMSLMDAAFLAPATGSRAPAAARVELAPAPQATLAGAVLATVGRSANVAAVATCALAIMSAGRHRRVARAVAAAAAAAAEDVPPPPPPFAPAAQIGAMEPLGYFDPLGFTSVGDEEGFTKLRASELKHGRVAMMASIGLVGQHFIKFPGFEKTPAGLGALGTGEGIFGFVGIFLLSAVLELAWREKEGAEPGNFGDPFGLNMYNEEMRMKEISNGRMAMISVLGIFAAEIATGKDAIQQFGLSATAAAAEDVPPPPPPFAPAAQIGAMEPLGYFDPLGFTSVGDEEGFNKLRASELKHGRVAMMASIGLVGQHFIKFPGFEKTPAGLGALGTGEGIFGFVGIFLLSAVLELAWREKEGAAPGNFGDPFGLNMYNEEMRMKEISNGRMAMISVLGIFAAEIATGKDAIQQFGL</sequence>
<organism evidence="7">
    <name type="scientific">Kryptoperidinium triquetrum</name>
    <name type="common">Dinoflagellate</name>
    <name type="synonym">Heterocapsa triquetra</name>
    <dbReference type="NCBI Taxonomy" id="66468"/>
    <lineage>
        <taxon>Eukaryota</taxon>
        <taxon>Sar</taxon>
        <taxon>Alveolata</taxon>
        <taxon>Dinophyceae</taxon>
        <taxon>Peridiniales</taxon>
        <taxon>Kryptoperidiniaceae</taxon>
        <taxon>Kryptoperidinium</taxon>
    </lineage>
</organism>
<feature type="transmembrane region" description="Helical" evidence="6">
    <location>
        <begin position="172"/>
        <end position="190"/>
    </location>
</feature>
<dbReference type="AlphaFoldDB" id="Q5ENM1"/>
<keyword evidence="2" id="KW-0150">Chloroplast</keyword>
<evidence type="ECO:0000256" key="5">
    <source>
        <dbReference type="PIRSR" id="PIRSR601344-1"/>
    </source>
</evidence>
<accession>Q5ENM1</accession>
<keyword evidence="5" id="KW-0148">Chlorophyll</keyword>
<evidence type="ECO:0000256" key="4">
    <source>
        <dbReference type="ARBA" id="ARBA00022640"/>
    </source>
</evidence>
<dbReference type="InterPro" id="IPR022796">
    <property type="entry name" value="Chloroa_b-bind"/>
</dbReference>
<keyword evidence="3" id="KW-0602">Photosynthesis</keyword>
<keyword evidence="6" id="KW-0472">Membrane</keyword>
<comment type="subcellular location">
    <subcellularLocation>
        <location evidence="1">Plastid</location>
        <location evidence="1">Chloroplast</location>
    </subcellularLocation>
</comment>
<evidence type="ECO:0000313" key="7">
    <source>
        <dbReference type="EMBL" id="AAW79372.1"/>
    </source>
</evidence>
<evidence type="ECO:0000256" key="3">
    <source>
        <dbReference type="ARBA" id="ARBA00022531"/>
    </source>
</evidence>
<feature type="binding site" evidence="5">
    <location>
        <position position="223"/>
    </location>
    <ligand>
        <name>chlorophyll a</name>
        <dbReference type="ChEBI" id="CHEBI:58416"/>
        <label>1</label>
    </ligand>
</feature>
<dbReference type="InterPro" id="IPR001344">
    <property type="entry name" value="Chloro_AB-bd_pln"/>
</dbReference>
<dbReference type="Gene3D" id="1.10.3460.10">
    <property type="entry name" value="Chlorophyll a/b binding protein domain"/>
    <property type="match status" value="2"/>
</dbReference>
<name>Q5ENM1_KRYTR</name>
<feature type="binding site" description="axial binding residue" evidence="5">
    <location>
        <position position="137"/>
    </location>
    <ligand>
        <name>chlorophyll b</name>
        <dbReference type="ChEBI" id="CHEBI:61721"/>
        <label>1</label>
    </ligand>
    <ligandPart>
        <name>Mg</name>
        <dbReference type="ChEBI" id="CHEBI:25107"/>
    </ligandPart>
</feature>
<dbReference type="PANTHER" id="PTHR21649">
    <property type="entry name" value="CHLOROPHYLL A/B BINDING PROTEIN"/>
    <property type="match status" value="1"/>
</dbReference>
<evidence type="ECO:0000256" key="1">
    <source>
        <dbReference type="ARBA" id="ARBA00004229"/>
    </source>
</evidence>
<dbReference type="SUPFAM" id="SSF103511">
    <property type="entry name" value="Chlorophyll a-b binding protein"/>
    <property type="match status" value="2"/>
</dbReference>
<keyword evidence="4" id="KW-0934">Plastid</keyword>
<protein>
    <submittedName>
        <fullName evidence="7">Chloroplast light harvesting complex protein</fullName>
    </submittedName>
</protein>
<dbReference type="GO" id="GO:0016168">
    <property type="term" value="F:chlorophyll binding"/>
    <property type="evidence" value="ECO:0007669"/>
    <property type="project" value="UniProtKB-KW"/>
</dbReference>
<keyword evidence="6" id="KW-0812">Transmembrane</keyword>
<feature type="binding site" evidence="5">
    <location>
        <position position="132"/>
    </location>
    <ligand>
        <name>chlorophyll a</name>
        <dbReference type="ChEBI" id="CHEBI:58416"/>
        <label>1</label>
    </ligand>
</feature>
<dbReference type="GO" id="GO:0009507">
    <property type="term" value="C:chloroplast"/>
    <property type="evidence" value="ECO:0007669"/>
    <property type="project" value="UniProtKB-SubCell"/>
</dbReference>
<evidence type="ECO:0000256" key="6">
    <source>
        <dbReference type="SAM" id="Phobius"/>
    </source>
</evidence>
<evidence type="ECO:0000256" key="2">
    <source>
        <dbReference type="ARBA" id="ARBA00022528"/>
    </source>
</evidence>
<proteinExistence type="evidence at transcript level"/>
<feature type="binding site" evidence="5">
    <location>
        <position position="135"/>
    </location>
    <ligand>
        <name>chlorophyll a</name>
        <dbReference type="ChEBI" id="CHEBI:58416"/>
        <label>1</label>
    </ligand>
</feature>
<feature type="binding site" evidence="5">
    <location>
        <position position="221"/>
    </location>
    <ligand>
        <name>chlorophyll a</name>
        <dbReference type="ChEBI" id="CHEBI:58416"/>
        <label>1</label>
    </ligand>
</feature>
<feature type="binding site" evidence="5">
    <location>
        <position position="218"/>
    </location>
    <ligand>
        <name>chlorophyll a</name>
        <dbReference type="ChEBI" id="CHEBI:58416"/>
        <label>1</label>
    </ligand>
</feature>
<feature type="non-terminal residue" evidence="7">
    <location>
        <position position="1"/>
    </location>
</feature>
<feature type="binding site" description="axial binding residue" evidence="5">
    <location>
        <position position="217"/>
    </location>
    <ligand>
        <name>chlorophyll a</name>
        <dbReference type="ChEBI" id="CHEBI:58416"/>
        <label>3</label>
    </ligand>
    <ligandPart>
        <name>Mg</name>
        <dbReference type="ChEBI" id="CHEBI:25107"/>
    </ligandPart>
</feature>
<reference evidence="7" key="1">
    <citation type="journal article" date="2005" name="J. Mol. Biol.">
        <title>Complex protein targeting to dinoflagellate plastids.</title>
        <authorList>
            <person name="Patron N.J."/>
            <person name="Waller R.F."/>
            <person name="Archibald J.M."/>
            <person name="Keeling P.J."/>
        </authorList>
    </citation>
    <scope>NUCLEOTIDE SEQUENCE</scope>
</reference>
<keyword evidence="5" id="KW-0157">Chromophore</keyword>
<dbReference type="GO" id="GO:0009765">
    <property type="term" value="P:photosynthesis, light harvesting"/>
    <property type="evidence" value="ECO:0007669"/>
    <property type="project" value="InterPro"/>
</dbReference>
<dbReference type="EMBL" id="AY826911">
    <property type="protein sequence ID" value="AAW79372.1"/>
    <property type="molecule type" value="mRNA"/>
</dbReference>
<dbReference type="GO" id="GO:0016020">
    <property type="term" value="C:membrane"/>
    <property type="evidence" value="ECO:0007669"/>
    <property type="project" value="InterPro"/>
</dbReference>